<dbReference type="AlphaFoldDB" id="A0A7R9UAB4"/>
<dbReference type="InterPro" id="IPR036388">
    <property type="entry name" value="WH-like_DNA-bd_sf"/>
</dbReference>
<dbReference type="InterPro" id="IPR036390">
    <property type="entry name" value="WH_DNA-bd_sf"/>
</dbReference>
<feature type="compositionally biased region" description="Basic residues" evidence="3">
    <location>
        <begin position="21"/>
        <end position="30"/>
    </location>
</feature>
<dbReference type="Gene3D" id="1.10.10.10">
    <property type="entry name" value="Winged helix-like DNA-binding domain superfamily/Winged helix DNA-binding domain"/>
    <property type="match status" value="1"/>
</dbReference>
<dbReference type="InterPro" id="IPR006630">
    <property type="entry name" value="La_HTH"/>
</dbReference>
<sequence>MEASASFSPQKPLDESEPAKGRRRSKRESKWKKLDIPIEMEGSSYRERRQRRDRNARSARRRQRGSEEAFDFGFGFNMSPVDPESPEGYAYYLQCAVAHLDYLFSAAYLSGDYFLRSSLDCTGAVPVAFVCNSYRIGMGLDYDDLLDAIEAYSECLELDREVEAIRLVDNAEEYLLPNADGTSGCQRYAVARGGEEELHPIHRIQEQCTTLKIDMGPCDAR</sequence>
<gene>
    <name evidence="5" type="ORF">PPYR1160_LOCUS9178</name>
</gene>
<organism evidence="5">
    <name type="scientific">Pinguiococcus pyrenoidosus</name>
    <dbReference type="NCBI Taxonomy" id="172671"/>
    <lineage>
        <taxon>Eukaryota</taxon>
        <taxon>Sar</taxon>
        <taxon>Stramenopiles</taxon>
        <taxon>Ochrophyta</taxon>
        <taxon>Pinguiophyceae</taxon>
        <taxon>Pinguiochrysidales</taxon>
        <taxon>Pinguiochrysidaceae</taxon>
        <taxon>Pinguiococcus</taxon>
    </lineage>
</organism>
<proteinExistence type="predicted"/>
<dbReference type="PROSITE" id="PS50961">
    <property type="entry name" value="HTH_LA"/>
    <property type="match status" value="1"/>
</dbReference>
<protein>
    <recommendedName>
        <fullName evidence="4">HTH La-type RNA-binding domain-containing protein</fullName>
    </recommendedName>
</protein>
<name>A0A7R9UAB4_9STRA</name>
<keyword evidence="1 2" id="KW-0694">RNA-binding</keyword>
<evidence type="ECO:0000259" key="4">
    <source>
        <dbReference type="PROSITE" id="PS50961"/>
    </source>
</evidence>
<dbReference type="SUPFAM" id="SSF46785">
    <property type="entry name" value="Winged helix' DNA-binding domain"/>
    <property type="match status" value="1"/>
</dbReference>
<evidence type="ECO:0000313" key="5">
    <source>
        <dbReference type="EMBL" id="CAD8259676.1"/>
    </source>
</evidence>
<feature type="region of interest" description="Disordered" evidence="3">
    <location>
        <begin position="1"/>
        <end position="64"/>
    </location>
</feature>
<evidence type="ECO:0000256" key="1">
    <source>
        <dbReference type="ARBA" id="ARBA00022884"/>
    </source>
</evidence>
<reference evidence="5" key="1">
    <citation type="submission" date="2021-01" db="EMBL/GenBank/DDBJ databases">
        <authorList>
            <person name="Corre E."/>
            <person name="Pelletier E."/>
            <person name="Niang G."/>
            <person name="Scheremetjew M."/>
            <person name="Finn R."/>
            <person name="Kale V."/>
            <person name="Holt S."/>
            <person name="Cochrane G."/>
            <person name="Meng A."/>
            <person name="Brown T."/>
            <person name="Cohen L."/>
        </authorList>
    </citation>
    <scope>NUCLEOTIDE SEQUENCE</scope>
    <source>
        <strain evidence="5">CCMP2078</strain>
    </source>
</reference>
<evidence type="ECO:0000256" key="2">
    <source>
        <dbReference type="PROSITE-ProRule" id="PRU00332"/>
    </source>
</evidence>
<evidence type="ECO:0000256" key="3">
    <source>
        <dbReference type="SAM" id="MobiDB-lite"/>
    </source>
</evidence>
<accession>A0A7R9UAB4</accession>
<feature type="domain" description="HTH La-type RNA-binding" evidence="4">
    <location>
        <begin position="86"/>
        <end position="175"/>
    </location>
</feature>
<dbReference type="EMBL" id="HBEA01012041">
    <property type="protein sequence ID" value="CAD8259676.1"/>
    <property type="molecule type" value="Transcribed_RNA"/>
</dbReference>
<dbReference type="GO" id="GO:0003723">
    <property type="term" value="F:RNA binding"/>
    <property type="evidence" value="ECO:0007669"/>
    <property type="project" value="UniProtKB-UniRule"/>
</dbReference>
<feature type="compositionally biased region" description="Basic residues" evidence="3">
    <location>
        <begin position="48"/>
        <end position="63"/>
    </location>
</feature>